<keyword evidence="1" id="KW-0812">Transmembrane</keyword>
<protein>
    <submittedName>
        <fullName evidence="2">Uncharacterized protein</fullName>
    </submittedName>
</protein>
<proteinExistence type="predicted"/>
<dbReference type="EMBL" id="JAIWYP010000012">
    <property type="protein sequence ID" value="KAH3726129.1"/>
    <property type="molecule type" value="Genomic_DNA"/>
</dbReference>
<dbReference type="Proteomes" id="UP000828390">
    <property type="component" value="Unassembled WGS sequence"/>
</dbReference>
<evidence type="ECO:0000313" key="2">
    <source>
        <dbReference type="EMBL" id="KAH3726129.1"/>
    </source>
</evidence>
<reference evidence="2" key="1">
    <citation type="journal article" date="2019" name="bioRxiv">
        <title>The Genome of the Zebra Mussel, Dreissena polymorpha: A Resource for Invasive Species Research.</title>
        <authorList>
            <person name="McCartney M.A."/>
            <person name="Auch B."/>
            <person name="Kono T."/>
            <person name="Mallez S."/>
            <person name="Zhang Y."/>
            <person name="Obille A."/>
            <person name="Becker A."/>
            <person name="Abrahante J.E."/>
            <person name="Garbe J."/>
            <person name="Badalamenti J.P."/>
            <person name="Herman A."/>
            <person name="Mangelson H."/>
            <person name="Liachko I."/>
            <person name="Sullivan S."/>
            <person name="Sone E.D."/>
            <person name="Koren S."/>
            <person name="Silverstein K.A.T."/>
            <person name="Beckman K.B."/>
            <person name="Gohl D.M."/>
        </authorList>
    </citation>
    <scope>NUCLEOTIDE SEQUENCE</scope>
    <source>
        <strain evidence="2">Duluth1</strain>
        <tissue evidence="2">Whole animal</tissue>
    </source>
</reference>
<keyword evidence="1" id="KW-0472">Membrane</keyword>
<organism evidence="2 3">
    <name type="scientific">Dreissena polymorpha</name>
    <name type="common">Zebra mussel</name>
    <name type="synonym">Mytilus polymorpha</name>
    <dbReference type="NCBI Taxonomy" id="45954"/>
    <lineage>
        <taxon>Eukaryota</taxon>
        <taxon>Metazoa</taxon>
        <taxon>Spiralia</taxon>
        <taxon>Lophotrochozoa</taxon>
        <taxon>Mollusca</taxon>
        <taxon>Bivalvia</taxon>
        <taxon>Autobranchia</taxon>
        <taxon>Heteroconchia</taxon>
        <taxon>Euheterodonta</taxon>
        <taxon>Imparidentia</taxon>
        <taxon>Neoheterodontei</taxon>
        <taxon>Myida</taxon>
        <taxon>Dreissenoidea</taxon>
        <taxon>Dreissenidae</taxon>
        <taxon>Dreissena</taxon>
    </lineage>
</organism>
<name>A0A9D4HNW0_DREPO</name>
<feature type="transmembrane region" description="Helical" evidence="1">
    <location>
        <begin position="20"/>
        <end position="38"/>
    </location>
</feature>
<dbReference type="AlphaFoldDB" id="A0A9D4HNW0"/>
<accession>A0A9D4HNW0</accession>
<keyword evidence="1" id="KW-1133">Transmembrane helix</keyword>
<reference evidence="2" key="2">
    <citation type="submission" date="2020-11" db="EMBL/GenBank/DDBJ databases">
        <authorList>
            <person name="McCartney M.A."/>
            <person name="Auch B."/>
            <person name="Kono T."/>
            <person name="Mallez S."/>
            <person name="Becker A."/>
            <person name="Gohl D.M."/>
            <person name="Silverstein K.A.T."/>
            <person name="Koren S."/>
            <person name="Bechman K.B."/>
            <person name="Herman A."/>
            <person name="Abrahante J.E."/>
            <person name="Garbe J."/>
        </authorList>
    </citation>
    <scope>NUCLEOTIDE SEQUENCE</scope>
    <source>
        <strain evidence="2">Duluth1</strain>
        <tissue evidence="2">Whole animal</tissue>
    </source>
</reference>
<sequence length="87" mass="9990">MGAVADEAFVRGQVPKHPKWWWHFSACITGGLVLWCGLMSYRHTYHVINTDPNPVNEQVAKWTDEELGIPPDEEDIYPPGYVPLKQR</sequence>
<evidence type="ECO:0000256" key="1">
    <source>
        <dbReference type="SAM" id="Phobius"/>
    </source>
</evidence>
<gene>
    <name evidence="2" type="ORF">DPMN_051985</name>
</gene>
<evidence type="ECO:0000313" key="3">
    <source>
        <dbReference type="Proteomes" id="UP000828390"/>
    </source>
</evidence>
<keyword evidence="3" id="KW-1185">Reference proteome</keyword>
<comment type="caution">
    <text evidence="2">The sequence shown here is derived from an EMBL/GenBank/DDBJ whole genome shotgun (WGS) entry which is preliminary data.</text>
</comment>